<keyword evidence="5" id="KW-0378">Hydrolase</keyword>
<keyword evidence="3" id="KW-0645">Protease</keyword>
<accession>A0A552UI22</accession>
<keyword evidence="8" id="KW-0732">Signal</keyword>
<dbReference type="CDD" id="cd08662">
    <property type="entry name" value="M13"/>
    <property type="match status" value="1"/>
</dbReference>
<keyword evidence="12" id="KW-1185">Reference proteome</keyword>
<dbReference type="InterPro" id="IPR000718">
    <property type="entry name" value="Peptidase_M13"/>
</dbReference>
<organism evidence="11 12">
    <name type="scientific">Glacieibacterium frigidum</name>
    <dbReference type="NCBI Taxonomy" id="2593303"/>
    <lineage>
        <taxon>Bacteria</taxon>
        <taxon>Pseudomonadati</taxon>
        <taxon>Pseudomonadota</taxon>
        <taxon>Alphaproteobacteria</taxon>
        <taxon>Sphingomonadales</taxon>
        <taxon>Sphingosinicellaceae</taxon>
        <taxon>Glacieibacterium</taxon>
    </lineage>
</organism>
<dbReference type="Gene3D" id="3.40.390.10">
    <property type="entry name" value="Collagenase (Catalytic Domain)"/>
    <property type="match status" value="1"/>
</dbReference>
<keyword evidence="7" id="KW-0482">Metalloprotease</keyword>
<dbReference type="EMBL" id="VJWA01000001">
    <property type="protein sequence ID" value="TRW17868.1"/>
    <property type="molecule type" value="Genomic_DNA"/>
</dbReference>
<evidence type="ECO:0000256" key="5">
    <source>
        <dbReference type="ARBA" id="ARBA00022801"/>
    </source>
</evidence>
<proteinExistence type="inferred from homology"/>
<evidence type="ECO:0000256" key="3">
    <source>
        <dbReference type="ARBA" id="ARBA00022670"/>
    </source>
</evidence>
<evidence type="ECO:0000256" key="2">
    <source>
        <dbReference type="ARBA" id="ARBA00007357"/>
    </source>
</evidence>
<reference evidence="11 12" key="1">
    <citation type="submission" date="2019-07" db="EMBL/GenBank/DDBJ databases">
        <title>Novel species isolated from glacier.</title>
        <authorList>
            <person name="Liu Q."/>
            <person name="Xin Y.-H."/>
        </authorList>
    </citation>
    <scope>NUCLEOTIDE SEQUENCE [LARGE SCALE GENOMIC DNA]</scope>
    <source>
        <strain evidence="11 12">LB1R16</strain>
    </source>
</reference>
<feature type="domain" description="Peptidase M13 N-terminal" evidence="10">
    <location>
        <begin position="57"/>
        <end position="434"/>
    </location>
</feature>
<dbReference type="GO" id="GO:0046872">
    <property type="term" value="F:metal ion binding"/>
    <property type="evidence" value="ECO:0007669"/>
    <property type="project" value="UniProtKB-KW"/>
</dbReference>
<comment type="caution">
    <text evidence="11">The sequence shown here is derived from an EMBL/GenBank/DDBJ whole genome shotgun (WGS) entry which is preliminary data.</text>
</comment>
<keyword evidence="4" id="KW-0479">Metal-binding</keyword>
<dbReference type="Pfam" id="PF05649">
    <property type="entry name" value="Peptidase_M13_N"/>
    <property type="match status" value="1"/>
</dbReference>
<name>A0A552UI22_9SPHN</name>
<dbReference type="PANTHER" id="PTHR11733:SF167">
    <property type="entry name" value="FI17812P1-RELATED"/>
    <property type="match status" value="1"/>
</dbReference>
<dbReference type="GO" id="GO:0005886">
    <property type="term" value="C:plasma membrane"/>
    <property type="evidence" value="ECO:0007669"/>
    <property type="project" value="TreeGrafter"/>
</dbReference>
<feature type="signal peptide" evidence="8">
    <location>
        <begin position="1"/>
        <end position="21"/>
    </location>
</feature>
<gene>
    <name evidence="11" type="ORF">FMM06_06995</name>
</gene>
<dbReference type="PRINTS" id="PR00786">
    <property type="entry name" value="NEPRILYSIN"/>
</dbReference>
<sequence>MRKFALFAATAALALGAPVVAATKKPVKRVAATAAANKPTYGSFGFDTAGMDRSVAPGQDFGRFANGGYYKTLEIPADRANYGMFTKLRDLSQERTRIIIENAAKTKHAPGSDGQKVGDFYASFIDEAAIEAKGLTPLAPRLAEIAAIGDRTALARMMGDMNRDGTDVPIGVGPLQDLKNPEIYTVIVGQGGLGLPDRDYYLDDKNPKFADIRTKYQAYIADLLRMGGVTDPAAAKAVYDLEVQIAKAHWTKVESRQLDKIYNPVSRTALPNKYKGVDWTALLTAAGVNGQPELTVANPSAIEGIGKLVETVPLDTWKAYLTFHTLDRWAPLLPKAFVDRKFAFSGTVLSGTPQNQPRWKRAVDATSASLGEAAGKLYVATYFKPAAKAKADELVKNIVSAMDARLSKLEWMDPKTRVEARAKLAVFTAKIGYPDKWRDYSKFDVVRGDALGNAMRSARFEYQREVDKIGKPIDRSEWGMTPMTVNAYANPLWNEIVFPAAILQPPFFDPNADDAVNYGGIGAVIGHEITHHFDDQGRKFDKRGTLSEWWTKEDVKRFTALTDKVVKQYAAYEPLPGLHVNGELTLGENMADLAGITIAYDAYRKSLNGKPARVIDGYTGDQRFFLGFAQVWRQKYRDAALLQQTTTDPHTAGFLRPNVVRNIDAWYAAFPSKRGEALYLSPAERIRVW</sequence>
<evidence type="ECO:0000313" key="11">
    <source>
        <dbReference type="EMBL" id="TRW17868.1"/>
    </source>
</evidence>
<dbReference type="Pfam" id="PF01431">
    <property type="entry name" value="Peptidase_M13"/>
    <property type="match status" value="1"/>
</dbReference>
<dbReference type="AlphaFoldDB" id="A0A552UI22"/>
<dbReference type="OrthoDB" id="9775677at2"/>
<evidence type="ECO:0000256" key="6">
    <source>
        <dbReference type="ARBA" id="ARBA00022833"/>
    </source>
</evidence>
<dbReference type="PROSITE" id="PS51885">
    <property type="entry name" value="NEPRILYSIN"/>
    <property type="match status" value="1"/>
</dbReference>
<dbReference type="RefSeq" id="WP_144236562.1">
    <property type="nucleotide sequence ID" value="NZ_VJWA01000001.1"/>
</dbReference>
<feature type="chain" id="PRO_5021738621" evidence="8">
    <location>
        <begin position="22"/>
        <end position="689"/>
    </location>
</feature>
<evidence type="ECO:0000313" key="12">
    <source>
        <dbReference type="Proteomes" id="UP000317894"/>
    </source>
</evidence>
<protein>
    <submittedName>
        <fullName evidence="11">M13 family metallopeptidase</fullName>
    </submittedName>
</protein>
<dbReference type="PANTHER" id="PTHR11733">
    <property type="entry name" value="ZINC METALLOPROTEASE FAMILY M13 NEPRILYSIN-RELATED"/>
    <property type="match status" value="1"/>
</dbReference>
<evidence type="ECO:0000256" key="7">
    <source>
        <dbReference type="ARBA" id="ARBA00023049"/>
    </source>
</evidence>
<dbReference type="GO" id="GO:0004222">
    <property type="term" value="F:metalloendopeptidase activity"/>
    <property type="evidence" value="ECO:0007669"/>
    <property type="project" value="InterPro"/>
</dbReference>
<keyword evidence="6" id="KW-0862">Zinc</keyword>
<comment type="similarity">
    <text evidence="2">Belongs to the peptidase M13 family.</text>
</comment>
<evidence type="ECO:0000256" key="1">
    <source>
        <dbReference type="ARBA" id="ARBA00001947"/>
    </source>
</evidence>
<dbReference type="Gene3D" id="1.10.1380.10">
    <property type="entry name" value="Neutral endopeptidase , domain2"/>
    <property type="match status" value="1"/>
</dbReference>
<dbReference type="InterPro" id="IPR018497">
    <property type="entry name" value="Peptidase_M13_C"/>
</dbReference>
<dbReference type="InterPro" id="IPR042089">
    <property type="entry name" value="Peptidase_M13_dom_2"/>
</dbReference>
<evidence type="ECO:0000259" key="9">
    <source>
        <dbReference type="Pfam" id="PF01431"/>
    </source>
</evidence>
<evidence type="ECO:0000256" key="4">
    <source>
        <dbReference type="ARBA" id="ARBA00022723"/>
    </source>
</evidence>
<evidence type="ECO:0000259" key="10">
    <source>
        <dbReference type="Pfam" id="PF05649"/>
    </source>
</evidence>
<dbReference type="InterPro" id="IPR008753">
    <property type="entry name" value="Peptidase_M13_N"/>
</dbReference>
<dbReference type="SUPFAM" id="SSF55486">
    <property type="entry name" value="Metalloproteases ('zincins'), catalytic domain"/>
    <property type="match status" value="1"/>
</dbReference>
<evidence type="ECO:0000256" key="8">
    <source>
        <dbReference type="SAM" id="SignalP"/>
    </source>
</evidence>
<dbReference type="Proteomes" id="UP000317894">
    <property type="component" value="Unassembled WGS sequence"/>
</dbReference>
<comment type="cofactor">
    <cofactor evidence="1">
        <name>Zn(2+)</name>
        <dbReference type="ChEBI" id="CHEBI:29105"/>
    </cofactor>
</comment>
<feature type="domain" description="Peptidase M13 C-terminal" evidence="9">
    <location>
        <begin position="486"/>
        <end position="686"/>
    </location>
</feature>
<dbReference type="GO" id="GO:0016485">
    <property type="term" value="P:protein processing"/>
    <property type="evidence" value="ECO:0007669"/>
    <property type="project" value="TreeGrafter"/>
</dbReference>
<dbReference type="InterPro" id="IPR024079">
    <property type="entry name" value="MetalloPept_cat_dom_sf"/>
</dbReference>